<keyword evidence="3" id="KW-1185">Reference proteome</keyword>
<dbReference type="Proteomes" id="UP000005239">
    <property type="component" value="Unassembled WGS sequence"/>
</dbReference>
<dbReference type="EnsemblMetazoa" id="PPA40893.1">
    <property type="protein sequence ID" value="PPA40893.1"/>
    <property type="gene ID" value="WBGene00279262"/>
</dbReference>
<feature type="region of interest" description="Disordered" evidence="1">
    <location>
        <begin position="49"/>
        <end position="126"/>
    </location>
</feature>
<name>A0A2A6CLY0_PRIPA</name>
<sequence>MNPLGEIAQAIWKNAGEELNEYRRKNVTIPLQEGIILTPPPFKLKSRFKGILKKEEEPSTSVKKKKPPTTHNDSIDGSSDEESDNEDNLSDDDDDEEFVRALINDHRDDIFEKEDKPEGRKRKSIG</sequence>
<feature type="compositionally biased region" description="Acidic residues" evidence="1">
    <location>
        <begin position="78"/>
        <end position="97"/>
    </location>
</feature>
<reference evidence="2" key="2">
    <citation type="submission" date="2022-06" db="UniProtKB">
        <authorList>
            <consortium name="EnsemblMetazoa"/>
        </authorList>
    </citation>
    <scope>IDENTIFICATION</scope>
    <source>
        <strain evidence="2">PS312</strain>
    </source>
</reference>
<evidence type="ECO:0000313" key="2">
    <source>
        <dbReference type="EnsemblMetazoa" id="PPA40893.1"/>
    </source>
</evidence>
<evidence type="ECO:0000256" key="1">
    <source>
        <dbReference type="SAM" id="MobiDB-lite"/>
    </source>
</evidence>
<gene>
    <name evidence="2" type="primary">WBGene00279262</name>
</gene>
<evidence type="ECO:0000313" key="3">
    <source>
        <dbReference type="Proteomes" id="UP000005239"/>
    </source>
</evidence>
<feature type="compositionally biased region" description="Basic and acidic residues" evidence="1">
    <location>
        <begin position="103"/>
        <end position="118"/>
    </location>
</feature>
<reference evidence="3" key="1">
    <citation type="journal article" date="2008" name="Nat. Genet.">
        <title>The Pristionchus pacificus genome provides a unique perspective on nematode lifestyle and parasitism.</title>
        <authorList>
            <person name="Dieterich C."/>
            <person name="Clifton S.W."/>
            <person name="Schuster L.N."/>
            <person name="Chinwalla A."/>
            <person name="Delehaunty K."/>
            <person name="Dinkelacker I."/>
            <person name="Fulton L."/>
            <person name="Fulton R."/>
            <person name="Godfrey J."/>
            <person name="Minx P."/>
            <person name="Mitreva M."/>
            <person name="Roeseler W."/>
            <person name="Tian H."/>
            <person name="Witte H."/>
            <person name="Yang S.P."/>
            <person name="Wilson R.K."/>
            <person name="Sommer R.J."/>
        </authorList>
    </citation>
    <scope>NUCLEOTIDE SEQUENCE [LARGE SCALE GENOMIC DNA]</scope>
    <source>
        <strain evidence="3">PS312</strain>
    </source>
</reference>
<accession>A0A2A6CLY0</accession>
<protein>
    <submittedName>
        <fullName evidence="2">Uncharacterized protein</fullName>
    </submittedName>
</protein>
<proteinExistence type="predicted"/>
<dbReference type="AlphaFoldDB" id="A0A2A6CLY0"/>
<organism evidence="2 3">
    <name type="scientific">Pristionchus pacificus</name>
    <name type="common">Parasitic nematode worm</name>
    <dbReference type="NCBI Taxonomy" id="54126"/>
    <lineage>
        <taxon>Eukaryota</taxon>
        <taxon>Metazoa</taxon>
        <taxon>Ecdysozoa</taxon>
        <taxon>Nematoda</taxon>
        <taxon>Chromadorea</taxon>
        <taxon>Rhabditida</taxon>
        <taxon>Rhabditina</taxon>
        <taxon>Diplogasteromorpha</taxon>
        <taxon>Diplogasteroidea</taxon>
        <taxon>Neodiplogasteridae</taxon>
        <taxon>Pristionchus</taxon>
    </lineage>
</organism>
<accession>A0A8R1UUE4</accession>